<proteinExistence type="predicted"/>
<accession>A9ECD6</accession>
<feature type="transmembrane region" description="Helical" evidence="1">
    <location>
        <begin position="30"/>
        <end position="48"/>
    </location>
</feature>
<feature type="transmembrane region" description="Helical" evidence="1">
    <location>
        <begin position="108"/>
        <end position="126"/>
    </location>
</feature>
<dbReference type="eggNOG" id="ENOG502ZRAD">
    <property type="taxonomic scope" value="Bacteria"/>
</dbReference>
<sequence>MKKNLRLLTILLICVAGVDILWLFFPDYIFRKYTIILTIPILILFYFLYVEVKNILYLLALVVFMLADYFFFIQGKLANGIASSGVALAIYGIIVLKQSHYISTRRLLVNTVPFLAIYTLPFIFFVDKIDDAIFGEVIFYSFAIGYFSFMSIMTYFSRKNKVTQKLILAGLSTAFMGIVFGMYLFVDRKPVYTVVSNLLFIYSHYKMWQYIIIKDSIDETVKI</sequence>
<organism evidence="2 3">
    <name type="scientific">Kordia algicida OT-1</name>
    <dbReference type="NCBI Taxonomy" id="391587"/>
    <lineage>
        <taxon>Bacteria</taxon>
        <taxon>Pseudomonadati</taxon>
        <taxon>Bacteroidota</taxon>
        <taxon>Flavobacteriia</taxon>
        <taxon>Flavobacteriales</taxon>
        <taxon>Flavobacteriaceae</taxon>
        <taxon>Kordia</taxon>
    </lineage>
</organism>
<feature type="transmembrane region" description="Helical" evidence="1">
    <location>
        <begin position="132"/>
        <end position="154"/>
    </location>
</feature>
<dbReference type="RefSeq" id="WP_007094536.1">
    <property type="nucleotide sequence ID" value="NZ_CP142125.1"/>
</dbReference>
<feature type="transmembrane region" description="Helical" evidence="1">
    <location>
        <begin position="7"/>
        <end position="24"/>
    </location>
</feature>
<comment type="caution">
    <text evidence="2">The sequence shown here is derived from an EMBL/GenBank/DDBJ whole genome shotgun (WGS) entry which is preliminary data.</text>
</comment>
<gene>
    <name evidence="2" type="ORF">KAOT1_09886</name>
</gene>
<reference evidence="2 3" key="1">
    <citation type="journal article" date="2011" name="J. Bacteriol.">
        <title>Genome sequence of the algicidal bacterium Kordia algicida OT-1.</title>
        <authorList>
            <person name="Lee H.S."/>
            <person name="Kang S.G."/>
            <person name="Kwon K.K."/>
            <person name="Lee J.H."/>
            <person name="Kim S.J."/>
        </authorList>
    </citation>
    <scope>NUCLEOTIDE SEQUENCE [LARGE SCALE GENOMIC DNA]</scope>
    <source>
        <strain evidence="2 3">OT-1</strain>
    </source>
</reference>
<keyword evidence="1" id="KW-1133">Transmembrane helix</keyword>
<evidence type="ECO:0000313" key="2">
    <source>
        <dbReference type="EMBL" id="EDP94350.1"/>
    </source>
</evidence>
<dbReference type="OrthoDB" id="1434966at2"/>
<dbReference type="AlphaFoldDB" id="A9ECD6"/>
<dbReference type="EMBL" id="ABIB01000019">
    <property type="protein sequence ID" value="EDP94350.1"/>
    <property type="molecule type" value="Genomic_DNA"/>
</dbReference>
<feature type="transmembrane region" description="Helical" evidence="1">
    <location>
        <begin position="166"/>
        <end position="185"/>
    </location>
</feature>
<keyword evidence="1" id="KW-0472">Membrane</keyword>
<dbReference type="Proteomes" id="UP000002945">
    <property type="component" value="Unassembled WGS sequence"/>
</dbReference>
<protein>
    <recommendedName>
        <fullName evidence="4">YhhN-like protein</fullName>
    </recommendedName>
</protein>
<keyword evidence="1" id="KW-0812">Transmembrane</keyword>
<dbReference type="HOGENOM" id="CLU_1238849_0_0_10"/>
<feature type="transmembrane region" description="Helical" evidence="1">
    <location>
        <begin position="191"/>
        <end position="208"/>
    </location>
</feature>
<evidence type="ECO:0000313" key="3">
    <source>
        <dbReference type="Proteomes" id="UP000002945"/>
    </source>
</evidence>
<keyword evidence="3" id="KW-1185">Reference proteome</keyword>
<evidence type="ECO:0008006" key="4">
    <source>
        <dbReference type="Google" id="ProtNLM"/>
    </source>
</evidence>
<name>A9ECD6_9FLAO</name>
<feature type="transmembrane region" description="Helical" evidence="1">
    <location>
        <begin position="55"/>
        <end position="72"/>
    </location>
</feature>
<evidence type="ECO:0000256" key="1">
    <source>
        <dbReference type="SAM" id="Phobius"/>
    </source>
</evidence>
<feature type="transmembrane region" description="Helical" evidence="1">
    <location>
        <begin position="78"/>
        <end position="96"/>
    </location>
</feature>